<keyword evidence="3 12" id="KW-0597">Phosphoprotein</keyword>
<dbReference type="PROSITE" id="PS50894">
    <property type="entry name" value="HPT"/>
    <property type="match status" value="1"/>
</dbReference>
<evidence type="ECO:0000259" key="16">
    <source>
        <dbReference type="PROSITE" id="PS50110"/>
    </source>
</evidence>
<dbReference type="InterPro" id="IPR001610">
    <property type="entry name" value="PAC"/>
</dbReference>
<dbReference type="NCBIfam" id="TIGR00229">
    <property type="entry name" value="sensory_box"/>
    <property type="match status" value="1"/>
</dbReference>
<keyword evidence="14" id="KW-0812">Transmembrane</keyword>
<dbReference type="InterPro" id="IPR036097">
    <property type="entry name" value="HisK_dim/P_sf"/>
</dbReference>
<dbReference type="CDD" id="cd16922">
    <property type="entry name" value="HATPase_EvgS-ArcB-TorS-like"/>
    <property type="match status" value="1"/>
</dbReference>
<evidence type="ECO:0000259" key="18">
    <source>
        <dbReference type="PROSITE" id="PS50894"/>
    </source>
</evidence>
<gene>
    <name evidence="19" type="ORF">LP43_2118</name>
</gene>
<dbReference type="SUPFAM" id="SSF55785">
    <property type="entry name" value="PYP-like sensor domain (PAS domain)"/>
    <property type="match status" value="1"/>
</dbReference>
<keyword evidence="13" id="KW-0175">Coiled coil</keyword>
<evidence type="ECO:0000256" key="5">
    <source>
        <dbReference type="ARBA" id="ARBA00022741"/>
    </source>
</evidence>
<comment type="caution">
    <text evidence="19">The sequence shown here is derived from an EMBL/GenBank/DDBJ whole genome shotgun (WGS) entry which is preliminary data.</text>
</comment>
<dbReference type="Pfam" id="PF00512">
    <property type="entry name" value="HisKA"/>
    <property type="match status" value="1"/>
</dbReference>
<reference evidence="19 20" key="1">
    <citation type="submission" date="2014-09" db="EMBL/GenBank/DDBJ databases">
        <authorList>
            <person name="Grob C."/>
            <person name="Taubert M."/>
            <person name="Howat A.M."/>
            <person name="Burns O.J."/>
            <person name="Dixon J.L."/>
            <person name="Chen Y."/>
            <person name="Murrell J.C."/>
        </authorList>
    </citation>
    <scope>NUCLEOTIDE SEQUENCE [LARGE SCALE GENOMIC DNA]</scope>
    <source>
        <strain evidence="19">L4</strain>
    </source>
</reference>
<dbReference type="CDD" id="cd17546">
    <property type="entry name" value="REC_hyHK_CKI1_RcsC-like"/>
    <property type="match status" value="1"/>
</dbReference>
<dbReference type="AlphaFoldDB" id="A0A0A0BEJ3"/>
<dbReference type="InterPro" id="IPR003594">
    <property type="entry name" value="HATPase_dom"/>
</dbReference>
<dbReference type="SUPFAM" id="SSF52172">
    <property type="entry name" value="CheY-like"/>
    <property type="match status" value="1"/>
</dbReference>
<keyword evidence="8" id="KW-0902">Two-component regulatory system</keyword>
<keyword evidence="4" id="KW-0808">Transferase</keyword>
<dbReference type="PROSITE" id="PS50110">
    <property type="entry name" value="RESPONSE_REGULATORY"/>
    <property type="match status" value="1"/>
</dbReference>
<evidence type="ECO:0000256" key="4">
    <source>
        <dbReference type="ARBA" id="ARBA00022679"/>
    </source>
</evidence>
<dbReference type="FunFam" id="1.10.287.130:FF:000002">
    <property type="entry name" value="Two-component osmosensing histidine kinase"/>
    <property type="match status" value="1"/>
</dbReference>
<dbReference type="CDD" id="cd00082">
    <property type="entry name" value="HisKA"/>
    <property type="match status" value="1"/>
</dbReference>
<dbReference type="InterPro" id="IPR004358">
    <property type="entry name" value="Sig_transdc_His_kin-like_C"/>
</dbReference>
<dbReference type="PANTHER" id="PTHR45339:SF5">
    <property type="entry name" value="HISTIDINE KINASE"/>
    <property type="match status" value="1"/>
</dbReference>
<evidence type="ECO:0000256" key="11">
    <source>
        <dbReference type="PROSITE-ProRule" id="PRU00110"/>
    </source>
</evidence>
<evidence type="ECO:0000256" key="6">
    <source>
        <dbReference type="ARBA" id="ARBA00022777"/>
    </source>
</evidence>
<dbReference type="InterPro" id="IPR008207">
    <property type="entry name" value="Sig_transdc_His_kin_Hpt_dom"/>
</dbReference>
<dbReference type="InterPro" id="IPR013656">
    <property type="entry name" value="PAS_4"/>
</dbReference>
<keyword evidence="7" id="KW-0067">ATP-binding</keyword>
<evidence type="ECO:0000256" key="7">
    <source>
        <dbReference type="ARBA" id="ARBA00022840"/>
    </source>
</evidence>
<evidence type="ECO:0000256" key="1">
    <source>
        <dbReference type="ARBA" id="ARBA00000085"/>
    </source>
</evidence>
<dbReference type="InterPro" id="IPR001789">
    <property type="entry name" value="Sig_transdc_resp-reg_receiver"/>
</dbReference>
<keyword evidence="14" id="KW-1133">Transmembrane helix</keyword>
<organism evidence="19 20">
    <name type="scientific">Methylophaga thiooxydans</name>
    <dbReference type="NCBI Taxonomy" id="392484"/>
    <lineage>
        <taxon>Bacteria</taxon>
        <taxon>Pseudomonadati</taxon>
        <taxon>Pseudomonadota</taxon>
        <taxon>Gammaproteobacteria</taxon>
        <taxon>Thiotrichales</taxon>
        <taxon>Piscirickettsiaceae</taxon>
        <taxon>Methylophaga</taxon>
    </lineage>
</organism>
<dbReference type="Gene3D" id="3.30.450.20">
    <property type="entry name" value="PAS domain"/>
    <property type="match status" value="1"/>
</dbReference>
<dbReference type="GO" id="GO:0000155">
    <property type="term" value="F:phosphorelay sensor kinase activity"/>
    <property type="evidence" value="ECO:0007669"/>
    <property type="project" value="InterPro"/>
</dbReference>
<dbReference type="PROSITE" id="PS50113">
    <property type="entry name" value="PAC"/>
    <property type="match status" value="1"/>
</dbReference>
<dbReference type="SUPFAM" id="SSF47384">
    <property type="entry name" value="Homodimeric domain of signal transducing histidine kinase"/>
    <property type="match status" value="1"/>
</dbReference>
<feature type="domain" description="PAC" evidence="17">
    <location>
        <begin position="229"/>
        <end position="281"/>
    </location>
</feature>
<proteinExistence type="predicted"/>
<feature type="transmembrane region" description="Helical" evidence="14">
    <location>
        <begin position="85"/>
        <end position="108"/>
    </location>
</feature>
<evidence type="ECO:0000256" key="9">
    <source>
        <dbReference type="ARBA" id="ARBA00064003"/>
    </source>
</evidence>
<feature type="transmembrane region" description="Helical" evidence="14">
    <location>
        <begin position="31"/>
        <end position="48"/>
    </location>
</feature>
<dbReference type="Gene3D" id="1.20.120.160">
    <property type="entry name" value="HPT domain"/>
    <property type="match status" value="1"/>
</dbReference>
<dbReference type="CDD" id="cd00088">
    <property type="entry name" value="HPT"/>
    <property type="match status" value="1"/>
</dbReference>
<dbReference type="PRINTS" id="PR00344">
    <property type="entry name" value="BCTRLSENSOR"/>
</dbReference>
<dbReference type="SMART" id="SM00387">
    <property type="entry name" value="HATPase_c"/>
    <property type="match status" value="1"/>
</dbReference>
<evidence type="ECO:0000256" key="14">
    <source>
        <dbReference type="SAM" id="Phobius"/>
    </source>
</evidence>
<dbReference type="InterPro" id="IPR000014">
    <property type="entry name" value="PAS"/>
</dbReference>
<comment type="subunit">
    <text evidence="9">At low DSF concentrations, interacts with RpfF.</text>
</comment>
<dbReference type="SMART" id="SM00073">
    <property type="entry name" value="HPT"/>
    <property type="match status" value="1"/>
</dbReference>
<evidence type="ECO:0000313" key="19">
    <source>
        <dbReference type="EMBL" id="KGM06245.1"/>
    </source>
</evidence>
<dbReference type="EMBL" id="JRQD01000005">
    <property type="protein sequence ID" value="KGM06245.1"/>
    <property type="molecule type" value="Genomic_DNA"/>
</dbReference>
<dbReference type="STRING" id="392484.LP43_2118"/>
<dbReference type="Pfam" id="PF02518">
    <property type="entry name" value="HATPase_c"/>
    <property type="match status" value="1"/>
</dbReference>
<feature type="modified residue" description="4-aspartylphosphate" evidence="12">
    <location>
        <position position="725"/>
    </location>
</feature>
<dbReference type="InterPro" id="IPR003661">
    <property type="entry name" value="HisK_dim/P_dom"/>
</dbReference>
<dbReference type="FunFam" id="3.30.565.10:FF:000010">
    <property type="entry name" value="Sensor histidine kinase RcsC"/>
    <property type="match status" value="1"/>
</dbReference>
<dbReference type="Pfam" id="PF25487">
    <property type="entry name" value="ETR1_N"/>
    <property type="match status" value="1"/>
</dbReference>
<evidence type="ECO:0000313" key="20">
    <source>
        <dbReference type="Proteomes" id="UP000029999"/>
    </source>
</evidence>
<dbReference type="Gene3D" id="3.40.50.2300">
    <property type="match status" value="1"/>
</dbReference>
<dbReference type="InterPro" id="IPR000700">
    <property type="entry name" value="PAS-assoc_C"/>
</dbReference>
<dbReference type="SMART" id="SM00448">
    <property type="entry name" value="REC"/>
    <property type="match status" value="1"/>
</dbReference>
<dbReference type="Proteomes" id="UP000029999">
    <property type="component" value="Unassembled WGS sequence"/>
</dbReference>
<feature type="coiled-coil region" evidence="13">
    <location>
        <begin position="130"/>
        <end position="157"/>
    </location>
</feature>
<dbReference type="InterPro" id="IPR005467">
    <property type="entry name" value="His_kinase_dom"/>
</dbReference>
<dbReference type="SUPFAM" id="SSF47226">
    <property type="entry name" value="Histidine-containing phosphotransfer domain, HPT domain"/>
    <property type="match status" value="1"/>
</dbReference>
<dbReference type="Pfam" id="PF08448">
    <property type="entry name" value="PAS_4"/>
    <property type="match status" value="1"/>
</dbReference>
<dbReference type="Pfam" id="PF01627">
    <property type="entry name" value="Hpt"/>
    <property type="match status" value="1"/>
</dbReference>
<evidence type="ECO:0000259" key="17">
    <source>
        <dbReference type="PROSITE" id="PS50113"/>
    </source>
</evidence>
<dbReference type="SMART" id="SM00388">
    <property type="entry name" value="HisKA"/>
    <property type="match status" value="1"/>
</dbReference>
<keyword evidence="6" id="KW-0418">Kinase</keyword>
<dbReference type="PANTHER" id="PTHR45339">
    <property type="entry name" value="HYBRID SIGNAL TRANSDUCTION HISTIDINE KINASE J"/>
    <property type="match status" value="1"/>
</dbReference>
<protein>
    <recommendedName>
        <fullName evidence="10">Sensory/regulatory protein RpfC</fullName>
        <ecNumber evidence="2">2.7.13.3</ecNumber>
    </recommendedName>
</protein>
<dbReference type="SMART" id="SM00086">
    <property type="entry name" value="PAC"/>
    <property type="match status" value="1"/>
</dbReference>
<dbReference type="InterPro" id="IPR058544">
    <property type="entry name" value="ETR1_N"/>
</dbReference>
<dbReference type="GO" id="GO:0005524">
    <property type="term" value="F:ATP binding"/>
    <property type="evidence" value="ECO:0007669"/>
    <property type="project" value="UniProtKB-KW"/>
</dbReference>
<feature type="transmembrane region" description="Helical" evidence="14">
    <location>
        <begin position="60"/>
        <end position="79"/>
    </location>
</feature>
<accession>A0A0A0BEJ3</accession>
<comment type="catalytic activity">
    <reaction evidence="1">
        <text>ATP + protein L-histidine = ADP + protein N-phospho-L-histidine.</text>
        <dbReference type="EC" id="2.7.13.3"/>
    </reaction>
</comment>
<sequence>MSMEHTQDFMPHGYCISWDVPLLTLHVLSDFFIALAYFSIPVGIIYFVSKKDDVTFKPVYYLFAAFILACGITHLMGIITLWLPVYYLAGVFKLLTAIVSVATAIYLIPKLSDMVALPELNELLLLNKKLTDENHSRKKAEMELEQSRAKLAESNKMLSTVLDAIPVRVFWKNHDLEFQGVNRVLLEDAGMNDVSEIIGKTDYQLPWADFADKYKKDDEAILDSGRSMLQIEEELVDRSGNRLWAKTNKVPLLNDNNEVIGVLGTFEDITQSKLAEQEVIVAKEQAEQANIAKSEFLANMSHELRTPLNGVIGTLNLLAETSLNARQSNLVNISKHSAESLFGLLNDVLDLSKIESGKLELEYHNEDLDELLAEVARGMAGRAEEKGLELLCPAHFMSSCVAKVDRLRLRQILNNLIGNALKFTEKGSITVDMTVIKKTMPEATLRFSISDTGMGISEHDQTLLFERFRQLDGSSTRPQTGSGLGLAICRELVELMGGRIGVSSTLGQDSTFWFEITTELVNRKAQPHQDSSLAGMSVIVLAENPTYKRYFADLLANWSVQHEIADSIDLFQEILFEHHHDQTCVLIMETDYFLNLDITALLSQLTFDVRFLLMTSQSQLTQVPEKTEQYDCILLAKPLMQSEVFNALVGLRKDMPTEHFKHSVKPVENAQFKDTKILLVEDNSTNIIVAKGLIQMYGPTVEVAENGELALKMLSKQRFDLVFMDCQMPVMDGYECTRLIRSEESSVINHRIPIIALTANAMRGDREACLAAGMDDYISKPVEAGTIHQMLKKWLAQEDITQGDLPKMDESLESATPVFDKANYSSRLMDDDNLMKQVALNFVADMPLQLEKLNGILVSEDYEQLAAQAHKLKGAASNMAAEQMYDLAVEFELAAKEHVMERLTALYPMLMQAFEQLRDELDEELGLET</sequence>
<dbReference type="InterPro" id="IPR035965">
    <property type="entry name" value="PAS-like_dom_sf"/>
</dbReference>
<feature type="modified residue" description="Phosphohistidine" evidence="11">
    <location>
        <position position="870"/>
    </location>
</feature>
<dbReference type="Pfam" id="PF00072">
    <property type="entry name" value="Response_reg"/>
    <property type="match status" value="1"/>
</dbReference>
<feature type="domain" description="Response regulatory" evidence="16">
    <location>
        <begin position="676"/>
        <end position="795"/>
    </location>
</feature>
<evidence type="ECO:0000256" key="12">
    <source>
        <dbReference type="PROSITE-ProRule" id="PRU00169"/>
    </source>
</evidence>
<dbReference type="InterPro" id="IPR036890">
    <property type="entry name" value="HATPase_C_sf"/>
</dbReference>
<evidence type="ECO:0000256" key="8">
    <source>
        <dbReference type="ARBA" id="ARBA00023012"/>
    </source>
</evidence>
<evidence type="ECO:0000256" key="3">
    <source>
        <dbReference type="ARBA" id="ARBA00022553"/>
    </source>
</evidence>
<keyword evidence="14" id="KW-0472">Membrane</keyword>
<dbReference type="PROSITE" id="PS50109">
    <property type="entry name" value="HIS_KIN"/>
    <property type="match status" value="1"/>
</dbReference>
<dbReference type="InterPro" id="IPR011006">
    <property type="entry name" value="CheY-like_superfamily"/>
</dbReference>
<evidence type="ECO:0000256" key="10">
    <source>
        <dbReference type="ARBA" id="ARBA00068150"/>
    </source>
</evidence>
<dbReference type="EC" id="2.7.13.3" evidence="2"/>
<evidence type="ECO:0000256" key="13">
    <source>
        <dbReference type="SAM" id="Coils"/>
    </source>
</evidence>
<feature type="domain" description="Histidine kinase" evidence="15">
    <location>
        <begin position="299"/>
        <end position="520"/>
    </location>
</feature>
<dbReference type="Gene3D" id="1.10.287.130">
    <property type="match status" value="1"/>
</dbReference>
<feature type="domain" description="HPt" evidence="18">
    <location>
        <begin position="831"/>
        <end position="924"/>
    </location>
</feature>
<dbReference type="SUPFAM" id="SSF55874">
    <property type="entry name" value="ATPase domain of HSP90 chaperone/DNA topoisomerase II/histidine kinase"/>
    <property type="match status" value="1"/>
</dbReference>
<evidence type="ECO:0000259" key="15">
    <source>
        <dbReference type="PROSITE" id="PS50109"/>
    </source>
</evidence>
<dbReference type="GO" id="GO:0005886">
    <property type="term" value="C:plasma membrane"/>
    <property type="evidence" value="ECO:0007669"/>
    <property type="project" value="UniProtKB-SubCell"/>
</dbReference>
<dbReference type="Gene3D" id="3.30.565.10">
    <property type="entry name" value="Histidine kinase-like ATPase, C-terminal domain"/>
    <property type="match status" value="1"/>
</dbReference>
<dbReference type="InterPro" id="IPR036641">
    <property type="entry name" value="HPT_dom_sf"/>
</dbReference>
<name>A0A0A0BEJ3_9GAMM</name>
<keyword evidence="5" id="KW-0547">Nucleotide-binding</keyword>
<evidence type="ECO:0000256" key="2">
    <source>
        <dbReference type="ARBA" id="ARBA00012438"/>
    </source>
</evidence>